<keyword evidence="6 11" id="KW-0862">Zinc</keyword>
<dbReference type="HAMAP" id="MF_01152">
    <property type="entry name" value="DnaJ"/>
    <property type="match status" value="1"/>
</dbReference>
<dbReference type="AlphaFoldDB" id="A0A142VB46"/>
<feature type="binding site" evidence="11">
    <location>
        <position position="189"/>
    </location>
    <ligand>
        <name>Zn(2+)</name>
        <dbReference type="ChEBI" id="CHEBI:29105"/>
        <label>2</label>
    </ligand>
</feature>
<dbReference type="CDD" id="cd10719">
    <property type="entry name" value="DnaJ_zf"/>
    <property type="match status" value="1"/>
</dbReference>
<dbReference type="Proteomes" id="UP000076394">
    <property type="component" value="Chromosome"/>
</dbReference>
<dbReference type="PROSITE" id="PS50076">
    <property type="entry name" value="DNAJ_2"/>
    <property type="match status" value="1"/>
</dbReference>
<keyword evidence="4 11" id="KW-0677">Repeat</keyword>
<comment type="similarity">
    <text evidence="9 11">Belongs to the DnaJ family.</text>
</comment>
<keyword evidence="2 11" id="KW-0235">DNA replication</keyword>
<dbReference type="EMBL" id="QGLD01000011">
    <property type="protein sequence ID" value="RAL70370.1"/>
    <property type="molecule type" value="Genomic_DNA"/>
</dbReference>
<evidence type="ECO:0000259" key="14">
    <source>
        <dbReference type="PROSITE" id="PS51188"/>
    </source>
</evidence>
<dbReference type="FunFam" id="2.60.260.20:FF:000005">
    <property type="entry name" value="Chaperone protein dnaJ 1, mitochondrial"/>
    <property type="match status" value="1"/>
</dbReference>
<evidence type="ECO:0000256" key="9">
    <source>
        <dbReference type="ARBA" id="ARBA00061004"/>
    </source>
</evidence>
<dbReference type="InterPro" id="IPR036410">
    <property type="entry name" value="HSP_DnaJ_Cys-rich_dom_sf"/>
</dbReference>
<dbReference type="PRINTS" id="PR00625">
    <property type="entry name" value="JDOMAIN"/>
</dbReference>
<comment type="subcellular location">
    <subcellularLocation>
        <location evidence="11">Cytoplasm</location>
    </subcellularLocation>
</comment>
<evidence type="ECO:0000256" key="1">
    <source>
        <dbReference type="ARBA" id="ARBA00022490"/>
    </source>
</evidence>
<dbReference type="GO" id="GO:0051082">
    <property type="term" value="F:unfolded protein binding"/>
    <property type="evidence" value="ECO:0007669"/>
    <property type="project" value="UniProtKB-UniRule"/>
</dbReference>
<evidence type="ECO:0000256" key="3">
    <source>
        <dbReference type="ARBA" id="ARBA00022723"/>
    </source>
</evidence>
<dbReference type="Gene3D" id="2.10.230.10">
    <property type="entry name" value="Heat shock protein DnaJ, cysteine-rich domain"/>
    <property type="match status" value="1"/>
</dbReference>
<accession>A0A142VB46</accession>
<feature type="binding site" evidence="11">
    <location>
        <position position="203"/>
    </location>
    <ligand>
        <name>Zn(2+)</name>
        <dbReference type="ChEBI" id="CHEBI:29105"/>
        <label>1</label>
    </ligand>
</feature>
<evidence type="ECO:0000313" key="18">
    <source>
        <dbReference type="Proteomes" id="UP000076394"/>
    </source>
</evidence>
<dbReference type="Gene3D" id="1.10.287.110">
    <property type="entry name" value="DnaJ domain"/>
    <property type="match status" value="1"/>
</dbReference>
<evidence type="ECO:0000259" key="13">
    <source>
        <dbReference type="PROSITE" id="PS50076"/>
    </source>
</evidence>
<dbReference type="InterPro" id="IPR008971">
    <property type="entry name" value="HSP40/DnaJ_pept-bd"/>
</dbReference>
<gene>
    <name evidence="11" type="primary">dnaJ</name>
    <name evidence="17" type="ORF">C1G86_1292</name>
    <name evidence="16" type="ORF">C1G87_1254</name>
    <name evidence="15" type="ORF">Dm11a5_1227</name>
</gene>
<keyword evidence="7 11" id="KW-0346">Stress response</keyword>
<reference evidence="15 18" key="1">
    <citation type="submission" date="2015-03" db="EMBL/GenBank/DDBJ databases">
        <title>Genomic characterization of Dehalococcoides mccartyi strain 11a5, an unusal plasmid-containing chloroethene dechlorinator.</title>
        <authorList>
            <person name="Zhao S."/>
            <person name="Ding C."/>
            <person name="He J."/>
        </authorList>
    </citation>
    <scope>NUCLEOTIDE SEQUENCE [LARGE SCALE GENOMIC DNA]</scope>
    <source>
        <strain evidence="15 18">11a5</strain>
    </source>
</reference>
<dbReference type="Pfam" id="PF01556">
    <property type="entry name" value="DnaJ_C"/>
    <property type="match status" value="1"/>
</dbReference>
<dbReference type="EMBL" id="CP011127">
    <property type="protein sequence ID" value="AMU87053.1"/>
    <property type="molecule type" value="Genomic_DNA"/>
</dbReference>
<reference evidence="19 20" key="2">
    <citation type="submission" date="2018-05" db="EMBL/GenBank/DDBJ databases">
        <title>Draft genome sequences of Dehalococcoides mccartyi strains RC and KS.</title>
        <authorList>
            <person name="Higgins S.A."/>
            <person name="Padilla-Crespo E."/>
            <person name="Loeffler F.E."/>
        </authorList>
    </citation>
    <scope>NUCLEOTIDE SEQUENCE [LARGE SCALE GENOMIC DNA]</scope>
    <source>
        <strain evidence="17 19">KS</strain>
        <strain evidence="16 20">RC</strain>
    </source>
</reference>
<dbReference type="PANTHER" id="PTHR43096">
    <property type="entry name" value="DNAJ HOMOLOG 1, MITOCHONDRIAL-RELATED"/>
    <property type="match status" value="1"/>
</dbReference>
<evidence type="ECO:0000313" key="17">
    <source>
        <dbReference type="EMBL" id="RAL70370.1"/>
    </source>
</evidence>
<feature type="repeat" description="CXXCXGXG motif" evidence="11">
    <location>
        <begin position="160"/>
        <end position="167"/>
    </location>
</feature>
<dbReference type="FunFam" id="1.10.287.110:FF:000031">
    <property type="entry name" value="Molecular chaperone DnaJ"/>
    <property type="match status" value="1"/>
</dbReference>
<dbReference type="FunFam" id="2.10.230.10:FF:000002">
    <property type="entry name" value="Molecular chaperone DnaJ"/>
    <property type="match status" value="1"/>
</dbReference>
<dbReference type="OrthoDB" id="9779889at2"/>
<keyword evidence="3 11" id="KW-0479">Metal-binding</keyword>
<feature type="binding site" evidence="11">
    <location>
        <position position="186"/>
    </location>
    <ligand>
        <name>Zn(2+)</name>
        <dbReference type="ChEBI" id="CHEBI:29105"/>
        <label>2</label>
    </ligand>
</feature>
<evidence type="ECO:0000313" key="19">
    <source>
        <dbReference type="Proteomes" id="UP000248786"/>
    </source>
</evidence>
<dbReference type="SUPFAM" id="SSF49493">
    <property type="entry name" value="HSP40/DnaJ peptide-binding domain"/>
    <property type="match status" value="2"/>
</dbReference>
<comment type="cofactor">
    <cofactor evidence="11">
        <name>Zn(2+)</name>
        <dbReference type="ChEBI" id="CHEBI:29105"/>
    </cofactor>
    <text evidence="11">Binds 2 Zn(2+) ions per monomer.</text>
</comment>
<name>A0A142VB46_9CHLR</name>
<dbReference type="GO" id="GO:0006260">
    <property type="term" value="P:DNA replication"/>
    <property type="evidence" value="ECO:0007669"/>
    <property type="project" value="UniProtKB-KW"/>
</dbReference>
<feature type="binding site" evidence="11">
    <location>
        <position position="143"/>
    </location>
    <ligand>
        <name>Zn(2+)</name>
        <dbReference type="ChEBI" id="CHEBI:29105"/>
        <label>1</label>
    </ligand>
</feature>
<dbReference type="SMART" id="SM00271">
    <property type="entry name" value="DnaJ"/>
    <property type="match status" value="1"/>
</dbReference>
<dbReference type="PANTHER" id="PTHR43096:SF48">
    <property type="entry name" value="CHAPERONE PROTEIN DNAJ"/>
    <property type="match status" value="1"/>
</dbReference>
<dbReference type="GO" id="GO:0031072">
    <property type="term" value="F:heat shock protein binding"/>
    <property type="evidence" value="ECO:0007669"/>
    <property type="project" value="InterPro"/>
</dbReference>
<feature type="binding site" evidence="11">
    <location>
        <position position="160"/>
    </location>
    <ligand>
        <name>Zn(2+)</name>
        <dbReference type="ChEBI" id="CHEBI:29105"/>
        <label>2</label>
    </ligand>
</feature>
<feature type="binding site" evidence="11">
    <location>
        <position position="146"/>
    </location>
    <ligand>
        <name>Zn(2+)</name>
        <dbReference type="ChEBI" id="CHEBI:29105"/>
        <label>1</label>
    </ligand>
</feature>
<dbReference type="Gene3D" id="2.60.260.20">
    <property type="entry name" value="Urease metallochaperone UreE, N-terminal domain"/>
    <property type="match status" value="2"/>
</dbReference>
<dbReference type="InterPro" id="IPR036869">
    <property type="entry name" value="J_dom_sf"/>
</dbReference>
<feature type="domain" description="J" evidence="13">
    <location>
        <begin position="6"/>
        <end position="70"/>
    </location>
</feature>
<evidence type="ECO:0000313" key="20">
    <source>
        <dbReference type="Proteomes" id="UP000249146"/>
    </source>
</evidence>
<feature type="repeat" description="CXXCXGXG motif" evidence="11">
    <location>
        <begin position="186"/>
        <end position="193"/>
    </location>
</feature>
<keyword evidence="8 11" id="KW-0143">Chaperone</keyword>
<feature type="domain" description="CR-type" evidence="14">
    <location>
        <begin position="130"/>
        <end position="212"/>
    </location>
</feature>
<dbReference type="NCBIfam" id="NF008035">
    <property type="entry name" value="PRK10767.1"/>
    <property type="match status" value="1"/>
</dbReference>
<keyword evidence="5 11" id="KW-0863">Zinc-finger</keyword>
<comment type="subunit">
    <text evidence="11">Homodimer.</text>
</comment>
<evidence type="ECO:0000256" key="8">
    <source>
        <dbReference type="ARBA" id="ARBA00023186"/>
    </source>
</evidence>
<dbReference type="OMA" id="MATDYYA"/>
<evidence type="ECO:0000256" key="2">
    <source>
        <dbReference type="ARBA" id="ARBA00022705"/>
    </source>
</evidence>
<evidence type="ECO:0000256" key="5">
    <source>
        <dbReference type="ARBA" id="ARBA00022771"/>
    </source>
</evidence>
<feature type="repeat" description="CXXCXGXG motif" evidence="11">
    <location>
        <begin position="200"/>
        <end position="207"/>
    </location>
</feature>
<keyword evidence="1 11" id="KW-0963">Cytoplasm</keyword>
<dbReference type="InterPro" id="IPR001623">
    <property type="entry name" value="DnaJ_domain"/>
</dbReference>
<feature type="binding site" evidence="11">
    <location>
        <position position="200"/>
    </location>
    <ligand>
        <name>Zn(2+)</name>
        <dbReference type="ChEBI" id="CHEBI:29105"/>
        <label>1</label>
    </ligand>
</feature>
<dbReference type="PATRIC" id="fig|61435.13.peg.1252"/>
<evidence type="ECO:0000313" key="15">
    <source>
        <dbReference type="EMBL" id="AMU87053.1"/>
    </source>
</evidence>
<comment type="domain">
    <text evidence="11">The J domain is necessary and sufficient to stimulate DnaK ATPase activity. Zinc center 1 plays an important role in the autonomous, DnaK-independent chaperone activity of DnaJ. Zinc center 2 is essential for interaction with DnaK and for DnaJ activity.</text>
</comment>
<dbReference type="InterPro" id="IPR018253">
    <property type="entry name" value="DnaJ_domain_CS"/>
</dbReference>
<dbReference type="InterPro" id="IPR002939">
    <property type="entry name" value="DnaJ_C"/>
</dbReference>
<dbReference type="InterPro" id="IPR012724">
    <property type="entry name" value="DnaJ"/>
</dbReference>
<evidence type="ECO:0000256" key="12">
    <source>
        <dbReference type="PROSITE-ProRule" id="PRU00546"/>
    </source>
</evidence>
<feature type="binding site" evidence="11">
    <location>
        <position position="163"/>
    </location>
    <ligand>
        <name>Zn(2+)</name>
        <dbReference type="ChEBI" id="CHEBI:29105"/>
        <label>2</label>
    </ligand>
</feature>
<dbReference type="Pfam" id="PF00684">
    <property type="entry name" value="DnaJ_CXXCXGXG"/>
    <property type="match status" value="1"/>
</dbReference>
<dbReference type="GO" id="GO:0009408">
    <property type="term" value="P:response to heat"/>
    <property type="evidence" value="ECO:0007669"/>
    <property type="project" value="InterPro"/>
</dbReference>
<sequence length="359" mass="39106">MVNKRDYYEVLGLERSASDEDIKKAFRKMAMKHHPDRNHEEGAADKFKEVNEAYEVLSNPEKRAAYDRFGFSAGADSFGQGGFENFDFGGLGSIFETFFGGATQGAKRGPRRGPDMSYDIKISLEEAATGVEKDITTERLEYCTECSGTGAKAGTSPVKCTSCNGTGQVYQVQKSVFGRFTSVTPCPKCRGEGTIIGEPCTKCRGTGKEYVKRTVQVKIPAGVADGNQIRLNGYGGVGDKGASAGDVYINVGIAEHADFKRDGDDVIYELEINFAQAALGTEVNVPGLNTEHKLKIPSGSQNGKYFVLKGKGIPHLNRFGSGDEMVHLNVVTPEKLSRKQKQLFEELEKSFAEDKKQAT</sequence>
<protein>
    <recommendedName>
        <fullName evidence="10 11">Chaperone protein DnaJ</fullName>
    </recommendedName>
</protein>
<evidence type="ECO:0000256" key="11">
    <source>
        <dbReference type="HAMAP-Rule" id="MF_01152"/>
    </source>
</evidence>
<evidence type="ECO:0000313" key="16">
    <source>
        <dbReference type="EMBL" id="RAL69239.1"/>
    </source>
</evidence>
<dbReference type="GO" id="GO:0005524">
    <property type="term" value="F:ATP binding"/>
    <property type="evidence" value="ECO:0007669"/>
    <property type="project" value="InterPro"/>
</dbReference>
<evidence type="ECO:0000256" key="7">
    <source>
        <dbReference type="ARBA" id="ARBA00023016"/>
    </source>
</evidence>
<dbReference type="SUPFAM" id="SSF46565">
    <property type="entry name" value="Chaperone J-domain"/>
    <property type="match status" value="1"/>
</dbReference>
<dbReference type="RefSeq" id="WP_011309757.1">
    <property type="nucleotide sequence ID" value="NZ_AP024514.1"/>
</dbReference>
<organism evidence="15 18">
    <name type="scientific">Dehalococcoides mccartyi</name>
    <dbReference type="NCBI Taxonomy" id="61435"/>
    <lineage>
        <taxon>Bacteria</taxon>
        <taxon>Bacillati</taxon>
        <taxon>Chloroflexota</taxon>
        <taxon>Dehalococcoidia</taxon>
        <taxon>Dehalococcoidales</taxon>
        <taxon>Dehalococcoidaceae</taxon>
        <taxon>Dehalococcoides</taxon>
    </lineage>
</organism>
<dbReference type="GO" id="GO:0008270">
    <property type="term" value="F:zinc ion binding"/>
    <property type="evidence" value="ECO:0007669"/>
    <property type="project" value="UniProtKB-UniRule"/>
</dbReference>
<evidence type="ECO:0000256" key="6">
    <source>
        <dbReference type="ARBA" id="ARBA00022833"/>
    </source>
</evidence>
<dbReference type="PROSITE" id="PS00636">
    <property type="entry name" value="DNAJ_1"/>
    <property type="match status" value="1"/>
</dbReference>
<dbReference type="GO" id="GO:0042026">
    <property type="term" value="P:protein refolding"/>
    <property type="evidence" value="ECO:0007669"/>
    <property type="project" value="TreeGrafter"/>
</dbReference>
<dbReference type="EMBL" id="QGLC01000011">
    <property type="protein sequence ID" value="RAL69239.1"/>
    <property type="molecule type" value="Genomic_DNA"/>
</dbReference>
<dbReference type="PROSITE" id="PS51188">
    <property type="entry name" value="ZF_CR"/>
    <property type="match status" value="1"/>
</dbReference>
<dbReference type="CDD" id="cd10747">
    <property type="entry name" value="DnaJ_C"/>
    <property type="match status" value="1"/>
</dbReference>
<dbReference type="Proteomes" id="UP000249146">
    <property type="component" value="Unassembled WGS sequence"/>
</dbReference>
<feature type="zinc finger region" description="CR-type" evidence="12">
    <location>
        <begin position="130"/>
        <end position="212"/>
    </location>
</feature>
<evidence type="ECO:0000256" key="10">
    <source>
        <dbReference type="ARBA" id="ARBA00067609"/>
    </source>
</evidence>
<dbReference type="GO" id="GO:0005737">
    <property type="term" value="C:cytoplasm"/>
    <property type="evidence" value="ECO:0007669"/>
    <property type="project" value="UniProtKB-SubCell"/>
</dbReference>
<dbReference type="CDD" id="cd06257">
    <property type="entry name" value="DnaJ"/>
    <property type="match status" value="1"/>
</dbReference>
<comment type="function">
    <text evidence="11">Participates actively in the response to hyperosmotic and heat shock by preventing the aggregation of stress-denatured proteins and by disaggregating proteins, also in an autonomous, DnaK-independent fashion. Unfolded proteins bind initially to DnaJ; upon interaction with the DnaJ-bound protein, DnaK hydrolyzes its bound ATP, resulting in the formation of a stable complex. GrpE releases ADP from DnaK; ATP binding to DnaK triggers the release of the substrate protein, thus completing the reaction cycle. Several rounds of ATP-dependent interactions between DnaJ, DnaK and GrpE are required for fully efficient folding. Also involved, together with DnaK and GrpE, in the DNA replication of plasmids through activation of initiation proteins.</text>
</comment>
<dbReference type="SUPFAM" id="SSF57938">
    <property type="entry name" value="DnaJ/Hsp40 cysteine-rich domain"/>
    <property type="match status" value="1"/>
</dbReference>
<dbReference type="Proteomes" id="UP000248786">
    <property type="component" value="Unassembled WGS sequence"/>
</dbReference>
<dbReference type="InterPro" id="IPR001305">
    <property type="entry name" value="HSP_DnaJ_Cys-rich_dom"/>
</dbReference>
<dbReference type="NCBIfam" id="TIGR02349">
    <property type="entry name" value="DnaJ_bact"/>
    <property type="match status" value="1"/>
</dbReference>
<proteinExistence type="inferred from homology"/>
<dbReference type="Pfam" id="PF00226">
    <property type="entry name" value="DnaJ"/>
    <property type="match status" value="1"/>
</dbReference>
<feature type="repeat" description="CXXCXGXG motif" evidence="11">
    <location>
        <begin position="143"/>
        <end position="150"/>
    </location>
</feature>
<evidence type="ECO:0000256" key="4">
    <source>
        <dbReference type="ARBA" id="ARBA00022737"/>
    </source>
</evidence>